<evidence type="ECO:0000313" key="2">
    <source>
        <dbReference type="EMBL" id="CQR70748.1"/>
    </source>
</evidence>
<sequence length="313" mass="35443">MTTLLTDLTILEKYYDIARVIDPLAPASLPPAVCSLWDCYHLGNSAHTCKNCVSLQAIQQKETFIKIEVRQEKFFMITAMPLEIDGHTAALELIKCISEKTAESFLPLPGKSTNLYRAIAELNDLTIKDALTNIYNRRYIDEQLPLEISLSQQQNLPFSVVMADIDYFKQINDQYGHSVGDEILKFFAAQLQNNIRQKNSDWVARYGGEEFLIVLINCPEGPAYQVAEQLRKIIEQTPISTSAGQLHITASFGVHTFSGQETDLHQLIDKVDNQLYHAKQAGRNCTASTNRKKFSRIKFTGNSANHVKKLRRF</sequence>
<dbReference type="PROSITE" id="PS50887">
    <property type="entry name" value="GGDEF"/>
    <property type="match status" value="1"/>
</dbReference>
<evidence type="ECO:0000313" key="3">
    <source>
        <dbReference type="Proteomes" id="UP000049855"/>
    </source>
</evidence>
<protein>
    <submittedName>
        <fullName evidence="2">GGDEF domain protein</fullName>
    </submittedName>
</protein>
<dbReference type="Proteomes" id="UP000049855">
    <property type="component" value="Unassembled WGS sequence"/>
</dbReference>
<dbReference type="SMART" id="SM00267">
    <property type="entry name" value="GGDEF"/>
    <property type="match status" value="1"/>
</dbReference>
<dbReference type="PANTHER" id="PTHR45138">
    <property type="entry name" value="REGULATORY COMPONENTS OF SENSORY TRANSDUCTION SYSTEM"/>
    <property type="match status" value="1"/>
</dbReference>
<dbReference type="PANTHER" id="PTHR45138:SF9">
    <property type="entry name" value="DIGUANYLATE CYCLASE DGCM-RELATED"/>
    <property type="match status" value="1"/>
</dbReference>
<keyword evidence="3" id="KW-1185">Reference proteome</keyword>
<accession>A0A0U1KTI8</accession>
<dbReference type="InterPro" id="IPR043128">
    <property type="entry name" value="Rev_trsase/Diguanyl_cyclase"/>
</dbReference>
<dbReference type="FunFam" id="3.30.70.270:FF:000001">
    <property type="entry name" value="Diguanylate cyclase domain protein"/>
    <property type="match status" value="1"/>
</dbReference>
<dbReference type="InterPro" id="IPR000160">
    <property type="entry name" value="GGDEF_dom"/>
</dbReference>
<reference evidence="3" key="1">
    <citation type="submission" date="2015-03" db="EMBL/GenBank/DDBJ databases">
        <authorList>
            <person name="Nijsse Bart"/>
        </authorList>
    </citation>
    <scope>NUCLEOTIDE SEQUENCE [LARGE SCALE GENOMIC DNA]</scope>
</reference>
<feature type="domain" description="GGDEF" evidence="1">
    <location>
        <begin position="156"/>
        <end position="291"/>
    </location>
</feature>
<dbReference type="GO" id="GO:0052621">
    <property type="term" value="F:diguanylate cyclase activity"/>
    <property type="evidence" value="ECO:0007669"/>
    <property type="project" value="TreeGrafter"/>
</dbReference>
<organism evidence="2 3">
    <name type="scientific">Sporomusa ovata</name>
    <dbReference type="NCBI Taxonomy" id="2378"/>
    <lineage>
        <taxon>Bacteria</taxon>
        <taxon>Bacillati</taxon>
        <taxon>Bacillota</taxon>
        <taxon>Negativicutes</taxon>
        <taxon>Selenomonadales</taxon>
        <taxon>Sporomusaceae</taxon>
        <taxon>Sporomusa</taxon>
    </lineage>
</organism>
<evidence type="ECO:0000259" key="1">
    <source>
        <dbReference type="PROSITE" id="PS50887"/>
    </source>
</evidence>
<name>A0A0U1KTI8_9FIRM</name>
<dbReference type="EMBL" id="CTRP01000003">
    <property type="protein sequence ID" value="CQR70748.1"/>
    <property type="molecule type" value="Genomic_DNA"/>
</dbReference>
<dbReference type="AlphaFoldDB" id="A0A0U1KTI8"/>
<dbReference type="Gene3D" id="3.30.70.270">
    <property type="match status" value="1"/>
</dbReference>
<dbReference type="SUPFAM" id="SSF55073">
    <property type="entry name" value="Nucleotide cyclase"/>
    <property type="match status" value="1"/>
</dbReference>
<dbReference type="RefSeq" id="WP_021169471.1">
    <property type="nucleotide sequence ID" value="NZ_CTRP01000003.1"/>
</dbReference>
<dbReference type="Pfam" id="PF00990">
    <property type="entry name" value="GGDEF"/>
    <property type="match status" value="1"/>
</dbReference>
<dbReference type="InterPro" id="IPR050469">
    <property type="entry name" value="Diguanylate_Cyclase"/>
</dbReference>
<dbReference type="CDD" id="cd01949">
    <property type="entry name" value="GGDEF"/>
    <property type="match status" value="1"/>
</dbReference>
<proteinExistence type="predicted"/>
<gene>
    <name evidence="2" type="ORF">SpAn4DRAFT_1726</name>
</gene>
<dbReference type="NCBIfam" id="TIGR00254">
    <property type="entry name" value="GGDEF"/>
    <property type="match status" value="1"/>
</dbReference>
<dbReference type="InterPro" id="IPR029787">
    <property type="entry name" value="Nucleotide_cyclase"/>
</dbReference>